<dbReference type="GeneID" id="104603777"/>
<dbReference type="OMA" id="MLSDNCE"/>
<evidence type="ECO:0000256" key="3">
    <source>
        <dbReference type="PROSITE-ProRule" id="PRU00708"/>
    </source>
</evidence>
<dbReference type="Pfam" id="PF01535">
    <property type="entry name" value="PPR"/>
    <property type="match status" value="5"/>
</dbReference>
<keyword evidence="2" id="KW-0677">Repeat</keyword>
<dbReference type="RefSeq" id="XP_019054374.1">
    <property type="nucleotide sequence ID" value="XM_019198829.1"/>
</dbReference>
<organism evidence="4 6">
    <name type="scientific">Nelumbo nucifera</name>
    <name type="common">Sacred lotus</name>
    <dbReference type="NCBI Taxonomy" id="4432"/>
    <lineage>
        <taxon>Eukaryota</taxon>
        <taxon>Viridiplantae</taxon>
        <taxon>Streptophyta</taxon>
        <taxon>Embryophyta</taxon>
        <taxon>Tracheophyta</taxon>
        <taxon>Spermatophyta</taxon>
        <taxon>Magnoliopsida</taxon>
        <taxon>Proteales</taxon>
        <taxon>Nelumbonaceae</taxon>
        <taxon>Nelumbo</taxon>
    </lineage>
</organism>
<dbReference type="Gene3D" id="1.25.40.10">
    <property type="entry name" value="Tetratricopeptide repeat domain"/>
    <property type="match status" value="4"/>
</dbReference>
<dbReference type="eggNOG" id="KOG4197">
    <property type="taxonomic scope" value="Eukaryota"/>
</dbReference>
<dbReference type="OrthoDB" id="185373at2759"/>
<feature type="repeat" description="PPR" evidence="3">
    <location>
        <begin position="295"/>
        <end position="329"/>
    </location>
</feature>
<feature type="repeat" description="PPR" evidence="3">
    <location>
        <begin position="330"/>
        <end position="364"/>
    </location>
</feature>
<comment type="similarity">
    <text evidence="1">Belongs to the PPR family. P subfamily.</text>
</comment>
<evidence type="ECO:0000313" key="4">
    <source>
        <dbReference type="Proteomes" id="UP000189703"/>
    </source>
</evidence>
<dbReference type="AlphaFoldDB" id="A0A1U8Q8G7"/>
<dbReference type="NCBIfam" id="TIGR00756">
    <property type="entry name" value="PPR"/>
    <property type="match status" value="7"/>
</dbReference>
<evidence type="ECO:0000256" key="1">
    <source>
        <dbReference type="ARBA" id="ARBA00007626"/>
    </source>
</evidence>
<gene>
    <name evidence="5 6" type="primary">LOC104603777</name>
</gene>
<feature type="repeat" description="PPR" evidence="3">
    <location>
        <begin position="365"/>
        <end position="399"/>
    </location>
</feature>
<sequence>MLSSENKTRSTDFATCTAPPSQMAFRSRRFVGFLALLNGTRYHSSSSSLWSVSFSPFSTLEFRDKYTNCEPPDNRIKRYSSLDEKFVLDQLSDLLPISPKTSSYSRYIENSSGKHIETKAVDGFLSPEEKLRGVFLQKLRGKAAIESALMATGVNLNVEILAGVLNRGNLGGEAMVTFFNWALKQPQVPKDLQTYHIILRALGRRKFFNFMEEILHEMSKQGMTPTCETLSTAMDSFVRARRVSKAVQMFGRLEEFASKPDTESFNVLLRCLCQRSHIGTAHSLFHEKKGKIPFNITSYNVIIGGWSRLGRVSEVEGFLKAMVVDGLTPDCWTFSYLLECLGRAGRVDDAVGVFEMMEEQGCAPDTVAYNAMISNFISVGDLDECVRYYESMLAKKCAPDLDTYTKLIHGFLKARRVADALEMFDEMLGRGILPNMGTISSFIEPLCNFGPPHAAMMMYKGARKAGCRISLKVYKLLLMRLSRFGKCGMILKLWDEMQESGHSSDSEIYEYVINGLCNIGQLEASVLVMEELLSKGFCPSRVIYSKLNNKLMNANKVERAYRLFLKVKDARCSENARKFWRANGWHF</sequence>
<keyword evidence="4" id="KW-1185">Reference proteome</keyword>
<accession>A0A1U8Q8G7</accession>
<reference evidence="5 6" key="1">
    <citation type="submission" date="2025-04" db="UniProtKB">
        <authorList>
            <consortium name="RefSeq"/>
        </authorList>
    </citation>
    <scope>IDENTIFICATION</scope>
</reference>
<evidence type="ECO:0000313" key="5">
    <source>
        <dbReference type="RefSeq" id="XP_019054374.1"/>
    </source>
</evidence>
<dbReference type="Proteomes" id="UP000189703">
    <property type="component" value="Unplaced"/>
</dbReference>
<dbReference type="PANTHER" id="PTHR47447">
    <property type="entry name" value="OS03G0856100 PROTEIN"/>
    <property type="match status" value="1"/>
</dbReference>
<dbReference type="InterPro" id="IPR011990">
    <property type="entry name" value="TPR-like_helical_dom_sf"/>
</dbReference>
<dbReference type="InterPro" id="IPR002885">
    <property type="entry name" value="PPR_rpt"/>
</dbReference>
<name>A0A1U8Q8G7_NELNU</name>
<dbReference type="PROSITE" id="PS51375">
    <property type="entry name" value="PPR"/>
    <property type="match status" value="6"/>
</dbReference>
<proteinExistence type="inferred from homology"/>
<protein>
    <submittedName>
        <fullName evidence="5 6">Pentatricopeptide repeat-containing protein At5g43820 isoform X1</fullName>
    </submittedName>
</protein>
<feature type="repeat" description="PPR" evidence="3">
    <location>
        <begin position="191"/>
        <end position="225"/>
    </location>
</feature>
<evidence type="ECO:0000256" key="2">
    <source>
        <dbReference type="ARBA" id="ARBA00022737"/>
    </source>
</evidence>
<feature type="repeat" description="PPR" evidence="3">
    <location>
        <begin position="400"/>
        <end position="434"/>
    </location>
</feature>
<dbReference type="Pfam" id="PF12854">
    <property type="entry name" value="PPR_1"/>
    <property type="match status" value="1"/>
</dbReference>
<dbReference type="Pfam" id="PF13041">
    <property type="entry name" value="PPR_2"/>
    <property type="match status" value="1"/>
</dbReference>
<evidence type="ECO:0000313" key="6">
    <source>
        <dbReference type="RefSeq" id="XP_019054375.1"/>
    </source>
</evidence>
<dbReference type="PANTHER" id="PTHR47447:SF28">
    <property type="entry name" value="PENTACOTRIPEPTIDE-REPEAT REGION OF PRORP DOMAIN-CONTAINING PROTEIN"/>
    <property type="match status" value="1"/>
</dbReference>
<feature type="repeat" description="PPR" evidence="3">
    <location>
        <begin position="505"/>
        <end position="539"/>
    </location>
</feature>
<dbReference type="RefSeq" id="XP_019054375.1">
    <property type="nucleotide sequence ID" value="XM_019198830.1"/>
</dbReference>